<dbReference type="EMBL" id="BJYY01000010">
    <property type="protein sequence ID" value="GEO33554.1"/>
    <property type="molecule type" value="Genomic_DNA"/>
</dbReference>
<dbReference type="OrthoDB" id="9782160at2"/>
<evidence type="ECO:0000313" key="5">
    <source>
        <dbReference type="Proteomes" id="UP000321181"/>
    </source>
</evidence>
<dbReference type="GO" id="GO:0008688">
    <property type="term" value="F:3-(3-hydroxyphenyl)propionate hydroxylase activity"/>
    <property type="evidence" value="ECO:0007669"/>
    <property type="project" value="TreeGrafter"/>
</dbReference>
<dbReference type="Gene3D" id="3.50.50.60">
    <property type="entry name" value="FAD/NAD(P)-binding domain"/>
    <property type="match status" value="1"/>
</dbReference>
<comment type="caution">
    <text evidence="4">The sequence shown here is derived from an EMBL/GenBank/DDBJ whole genome shotgun (WGS) entry which is preliminary data.</text>
</comment>
<reference evidence="4 5" key="1">
    <citation type="submission" date="2019-07" db="EMBL/GenBank/DDBJ databases">
        <title>Whole genome shotgun sequence of Cellulomonas aerilata NBRC 106308.</title>
        <authorList>
            <person name="Hosoyama A."/>
            <person name="Uohara A."/>
            <person name="Ohji S."/>
            <person name="Ichikawa N."/>
        </authorList>
    </citation>
    <scope>NUCLEOTIDE SEQUENCE [LARGE SCALE GENOMIC DNA]</scope>
    <source>
        <strain evidence="4 5">NBRC 106308</strain>
    </source>
</reference>
<feature type="domain" description="FAD-binding" evidence="3">
    <location>
        <begin position="5"/>
        <end position="347"/>
    </location>
</feature>
<dbReference type="Proteomes" id="UP000321181">
    <property type="component" value="Unassembled WGS sequence"/>
</dbReference>
<organism evidence="4 5">
    <name type="scientific">Cellulomonas aerilata</name>
    <dbReference type="NCBI Taxonomy" id="515326"/>
    <lineage>
        <taxon>Bacteria</taxon>
        <taxon>Bacillati</taxon>
        <taxon>Actinomycetota</taxon>
        <taxon>Actinomycetes</taxon>
        <taxon>Micrococcales</taxon>
        <taxon>Cellulomonadaceae</taxon>
        <taxon>Cellulomonas</taxon>
    </lineage>
</organism>
<dbReference type="AlphaFoldDB" id="A0A512DAQ3"/>
<keyword evidence="5" id="KW-1185">Reference proteome</keyword>
<sequence length="429" mass="45375">MHEHTDVLVVGAGPVGLALAAFLGRRGVTSVVVERRSTPTPRDESRAITWMPEGLLAADALGVTGDLRDRAVVRRHHDFLARPGGATLLRLDMTALDHPHRCTLNLPQHDTEEVLEAAASATGRTVVRRDVRVVAVESRPDGVAAVLRGSDGTDTSVTAAFGVACDGAGSTRGGVAGMLGVGSRFRDYGMDSVVADLELDDDPWGPDRSWIALDASRPLGAFCFAPHRWRLVYRVDADETRAVATSPELVAEQLDRARAGTVARRLLWASAFRLGQGQADAYTAGRWALAGDAAHAMGPSAGAGMQVGVLGAWRLSDHLAGAVRSPASWPAAAQAYESAQRRVSRTVQRSNARTFRAMAVTSPRAGAARAVALRGVGRVGPLVRRMTADAALVGLAPTTPSRTRRPAPAPTTPSRTRHPAPASAERHDR</sequence>
<evidence type="ECO:0000313" key="4">
    <source>
        <dbReference type="EMBL" id="GEO33554.1"/>
    </source>
</evidence>
<accession>A0A512DAQ3</accession>
<dbReference type="GO" id="GO:0071949">
    <property type="term" value="F:FAD binding"/>
    <property type="evidence" value="ECO:0007669"/>
    <property type="project" value="InterPro"/>
</dbReference>
<gene>
    <name evidence="4" type="ORF">CAE01nite_12790</name>
</gene>
<proteinExistence type="predicted"/>
<dbReference type="SUPFAM" id="SSF51905">
    <property type="entry name" value="FAD/NAD(P)-binding domain"/>
    <property type="match status" value="1"/>
</dbReference>
<dbReference type="PRINTS" id="PR00420">
    <property type="entry name" value="RNGMNOXGNASE"/>
</dbReference>
<evidence type="ECO:0000256" key="2">
    <source>
        <dbReference type="SAM" id="MobiDB-lite"/>
    </source>
</evidence>
<dbReference type="Pfam" id="PF01494">
    <property type="entry name" value="FAD_binding_3"/>
    <property type="match status" value="1"/>
</dbReference>
<evidence type="ECO:0000256" key="1">
    <source>
        <dbReference type="ARBA" id="ARBA00023002"/>
    </source>
</evidence>
<dbReference type="InterPro" id="IPR050631">
    <property type="entry name" value="PheA/TfdB_FAD_monoxygenase"/>
</dbReference>
<dbReference type="GO" id="GO:0019622">
    <property type="term" value="P:3-(3-hydroxy)phenylpropionate catabolic process"/>
    <property type="evidence" value="ECO:0007669"/>
    <property type="project" value="TreeGrafter"/>
</dbReference>
<dbReference type="PANTHER" id="PTHR43476">
    <property type="entry name" value="3-(3-HYDROXY-PHENYL)PROPIONATE/3-HYDROXYCINNAMIC ACID HYDROXYLASE"/>
    <property type="match status" value="1"/>
</dbReference>
<feature type="region of interest" description="Disordered" evidence="2">
    <location>
        <begin position="394"/>
        <end position="429"/>
    </location>
</feature>
<dbReference type="InterPro" id="IPR036188">
    <property type="entry name" value="FAD/NAD-bd_sf"/>
</dbReference>
<keyword evidence="1" id="KW-0560">Oxidoreductase</keyword>
<dbReference type="RefSeq" id="WP_146901669.1">
    <property type="nucleotide sequence ID" value="NZ_BAAARM010000002.1"/>
</dbReference>
<name>A0A512DAQ3_9CELL</name>
<dbReference type="InterPro" id="IPR002938">
    <property type="entry name" value="FAD-bd"/>
</dbReference>
<dbReference type="Gene3D" id="3.30.70.2450">
    <property type="match status" value="1"/>
</dbReference>
<evidence type="ECO:0000259" key="3">
    <source>
        <dbReference type="Pfam" id="PF01494"/>
    </source>
</evidence>
<dbReference type="PANTHER" id="PTHR43476:SF3">
    <property type="entry name" value="FAD-BINDING MONOOXYGENASE"/>
    <property type="match status" value="1"/>
</dbReference>
<protein>
    <recommendedName>
        <fullName evidence="3">FAD-binding domain-containing protein</fullName>
    </recommendedName>
</protein>